<sequence length="98" mass="10864">MGLFLASSTWVPQISALGSRAVTGGEKQAQHPALHFTQGKGPRGPPDGEENPRGRQPECSLRMAAAEKRDDDDNNDHDVHYPGFMCNSTLFWKTRTRQ</sequence>
<dbReference type="EMBL" id="JAUKTV010000004">
    <property type="protein sequence ID" value="KAK0739104.1"/>
    <property type="molecule type" value="Genomic_DNA"/>
</dbReference>
<organism evidence="2 3">
    <name type="scientific">Apiosordaria backusii</name>
    <dbReference type="NCBI Taxonomy" id="314023"/>
    <lineage>
        <taxon>Eukaryota</taxon>
        <taxon>Fungi</taxon>
        <taxon>Dikarya</taxon>
        <taxon>Ascomycota</taxon>
        <taxon>Pezizomycotina</taxon>
        <taxon>Sordariomycetes</taxon>
        <taxon>Sordariomycetidae</taxon>
        <taxon>Sordariales</taxon>
        <taxon>Lasiosphaeriaceae</taxon>
        <taxon>Apiosordaria</taxon>
    </lineage>
</organism>
<name>A0AA40BRK9_9PEZI</name>
<dbReference type="Proteomes" id="UP001172159">
    <property type="component" value="Unassembled WGS sequence"/>
</dbReference>
<accession>A0AA40BRK9</accession>
<evidence type="ECO:0000256" key="1">
    <source>
        <dbReference type="SAM" id="MobiDB-lite"/>
    </source>
</evidence>
<feature type="compositionally biased region" description="Basic and acidic residues" evidence="1">
    <location>
        <begin position="65"/>
        <end position="80"/>
    </location>
</feature>
<protein>
    <submittedName>
        <fullName evidence="2">Uncharacterized protein</fullName>
    </submittedName>
</protein>
<dbReference type="AlphaFoldDB" id="A0AA40BRK9"/>
<evidence type="ECO:0000313" key="2">
    <source>
        <dbReference type="EMBL" id="KAK0739104.1"/>
    </source>
</evidence>
<feature type="region of interest" description="Disordered" evidence="1">
    <location>
        <begin position="22"/>
        <end position="84"/>
    </location>
</feature>
<keyword evidence="3" id="KW-1185">Reference proteome</keyword>
<evidence type="ECO:0000313" key="3">
    <source>
        <dbReference type="Proteomes" id="UP001172159"/>
    </source>
</evidence>
<gene>
    <name evidence="2" type="ORF">B0T21DRAFT_361942</name>
</gene>
<reference evidence="2" key="1">
    <citation type="submission" date="2023-06" db="EMBL/GenBank/DDBJ databases">
        <title>Genome-scale phylogeny and comparative genomics of the fungal order Sordariales.</title>
        <authorList>
            <consortium name="Lawrence Berkeley National Laboratory"/>
            <person name="Hensen N."/>
            <person name="Bonometti L."/>
            <person name="Westerberg I."/>
            <person name="Brannstrom I.O."/>
            <person name="Guillou S."/>
            <person name="Cros-Aarteil S."/>
            <person name="Calhoun S."/>
            <person name="Haridas S."/>
            <person name="Kuo A."/>
            <person name="Mondo S."/>
            <person name="Pangilinan J."/>
            <person name="Riley R."/>
            <person name="Labutti K."/>
            <person name="Andreopoulos B."/>
            <person name="Lipzen A."/>
            <person name="Chen C."/>
            <person name="Yanf M."/>
            <person name="Daum C."/>
            <person name="Ng V."/>
            <person name="Clum A."/>
            <person name="Steindorff A."/>
            <person name="Ohm R."/>
            <person name="Martin F."/>
            <person name="Silar P."/>
            <person name="Natvig D."/>
            <person name="Lalanne C."/>
            <person name="Gautier V."/>
            <person name="Ament-Velasquez S.L."/>
            <person name="Kruys A."/>
            <person name="Hutchinson M.I."/>
            <person name="Powell A.J."/>
            <person name="Barry K."/>
            <person name="Miller A.N."/>
            <person name="Grigoriev I.V."/>
            <person name="Debuchy R."/>
            <person name="Gladieux P."/>
            <person name="Thoren M.H."/>
            <person name="Johannesson H."/>
        </authorList>
    </citation>
    <scope>NUCLEOTIDE SEQUENCE</scope>
    <source>
        <strain evidence="2">CBS 540.89</strain>
    </source>
</reference>
<comment type="caution">
    <text evidence="2">The sequence shown here is derived from an EMBL/GenBank/DDBJ whole genome shotgun (WGS) entry which is preliminary data.</text>
</comment>
<proteinExistence type="predicted"/>